<comment type="caution">
    <text evidence="1">The sequence shown here is derived from an EMBL/GenBank/DDBJ whole genome shotgun (WGS) entry which is preliminary data.</text>
</comment>
<keyword evidence="2" id="KW-1185">Reference proteome</keyword>
<reference evidence="1" key="1">
    <citation type="submission" date="2023-07" db="EMBL/GenBank/DDBJ databases">
        <title>Black Yeasts Isolated from many extreme environments.</title>
        <authorList>
            <person name="Coleine C."/>
            <person name="Stajich J.E."/>
            <person name="Selbmann L."/>
        </authorList>
    </citation>
    <scope>NUCLEOTIDE SEQUENCE</scope>
    <source>
        <strain evidence="1">CCFEE 5714</strain>
    </source>
</reference>
<proteinExistence type="predicted"/>
<organism evidence="1 2">
    <name type="scientific">Vermiconidia calcicola</name>
    <dbReference type="NCBI Taxonomy" id="1690605"/>
    <lineage>
        <taxon>Eukaryota</taxon>
        <taxon>Fungi</taxon>
        <taxon>Dikarya</taxon>
        <taxon>Ascomycota</taxon>
        <taxon>Pezizomycotina</taxon>
        <taxon>Dothideomycetes</taxon>
        <taxon>Dothideomycetidae</taxon>
        <taxon>Mycosphaerellales</taxon>
        <taxon>Extremaceae</taxon>
        <taxon>Vermiconidia</taxon>
    </lineage>
</organism>
<name>A0ACC3MMQ2_9PEZI</name>
<dbReference type="Proteomes" id="UP001281147">
    <property type="component" value="Unassembled WGS sequence"/>
</dbReference>
<dbReference type="EMBL" id="JAUTXU010000198">
    <property type="protein sequence ID" value="KAK3699327.1"/>
    <property type="molecule type" value="Genomic_DNA"/>
</dbReference>
<sequence>MEVLAVGRFSSSKTLSEKHLGCLVVTVCKQDDTSFEESGWLKGGVSSPICQNELESFECGTTAYENSSQIMLAQTVVLSHISLQGGVQDYGKDAP</sequence>
<accession>A0ACC3MMQ2</accession>
<gene>
    <name evidence="1" type="ORF">LTR37_016479</name>
</gene>
<evidence type="ECO:0000313" key="1">
    <source>
        <dbReference type="EMBL" id="KAK3699327.1"/>
    </source>
</evidence>
<protein>
    <submittedName>
        <fullName evidence="1">Uncharacterized protein</fullName>
    </submittedName>
</protein>
<evidence type="ECO:0000313" key="2">
    <source>
        <dbReference type="Proteomes" id="UP001281147"/>
    </source>
</evidence>